<dbReference type="PANTHER" id="PTHR34285:SF6">
    <property type="entry name" value="TRANSMEMBRANE PROTEIN"/>
    <property type="match status" value="1"/>
</dbReference>
<name>A0A1Q3D3A9_CEPFO</name>
<dbReference type="EMBL" id="BDDD01004051">
    <property type="protein sequence ID" value="GAV86783.1"/>
    <property type="molecule type" value="Genomic_DNA"/>
</dbReference>
<protein>
    <submittedName>
        <fullName evidence="2">Uncharacterized protein</fullName>
    </submittedName>
</protein>
<dbReference type="OrthoDB" id="693868at2759"/>
<feature type="compositionally biased region" description="Basic and acidic residues" evidence="1">
    <location>
        <begin position="355"/>
        <end position="372"/>
    </location>
</feature>
<reference evidence="3" key="1">
    <citation type="submission" date="2016-04" db="EMBL/GenBank/DDBJ databases">
        <title>Cephalotus genome sequencing.</title>
        <authorList>
            <person name="Fukushima K."/>
            <person name="Hasebe M."/>
            <person name="Fang X."/>
        </authorList>
    </citation>
    <scope>NUCLEOTIDE SEQUENCE [LARGE SCALE GENOMIC DNA]</scope>
    <source>
        <strain evidence="3">cv. St1</strain>
    </source>
</reference>
<comment type="caution">
    <text evidence="2">The sequence shown here is derived from an EMBL/GenBank/DDBJ whole genome shotgun (WGS) entry which is preliminary data.</text>
</comment>
<evidence type="ECO:0000313" key="3">
    <source>
        <dbReference type="Proteomes" id="UP000187406"/>
    </source>
</evidence>
<keyword evidence="3" id="KW-1185">Reference proteome</keyword>
<dbReference type="STRING" id="3775.A0A1Q3D3A9"/>
<feature type="region of interest" description="Disordered" evidence="1">
    <location>
        <begin position="355"/>
        <end position="393"/>
    </location>
</feature>
<dbReference type="AlphaFoldDB" id="A0A1Q3D3A9"/>
<dbReference type="InParanoid" id="A0A1Q3D3A9"/>
<gene>
    <name evidence="2" type="ORF">CFOL_v3_30209</name>
</gene>
<dbReference type="PANTHER" id="PTHR34285">
    <property type="entry name" value="OS08G0510800 PROTEIN"/>
    <property type="match status" value="1"/>
</dbReference>
<sequence length="393" mass="43426">MELSLKLQDEGHQKQNPLLKAKLPITIFDQAFKSSLTATTTTPKDLSFCLSTNFPSGPSLKLSYIPSISTTTTPTAAPFSLSLKSGLSLFGSPHNSPLIFSANFSISSTNHTTVIPTFSLRFKPHLGHFSLFRSTSSNPNPDPISGSQSESGSPSNSEFVNRFVPDGPLDSWEDLKLDSCNGDANGFQNPNPIHFNGVHSNTAIDYVKESPLMLKSNKKCGFLNGVALKARTVLPVTKKVMLNLRWGVKFEAASGLKLPYLTLNKIGIERVKDVNKVEEKKKNDERNAGDAELLKGICFWMRRDLEVLEKENREMMQCLEEMRLGVSARNSRRQTDVGKKVLLDLGESSDEFEWWKSKKNGGDGDGQRESKKPMKPVSDVEAELQRAIKASSS</sequence>
<evidence type="ECO:0000313" key="2">
    <source>
        <dbReference type="EMBL" id="GAV86783.1"/>
    </source>
</evidence>
<dbReference type="Proteomes" id="UP000187406">
    <property type="component" value="Unassembled WGS sequence"/>
</dbReference>
<feature type="compositionally biased region" description="Low complexity" evidence="1">
    <location>
        <begin position="145"/>
        <end position="158"/>
    </location>
</feature>
<accession>A0A1Q3D3A9</accession>
<feature type="region of interest" description="Disordered" evidence="1">
    <location>
        <begin position="135"/>
        <end position="160"/>
    </location>
</feature>
<evidence type="ECO:0000256" key="1">
    <source>
        <dbReference type="SAM" id="MobiDB-lite"/>
    </source>
</evidence>
<proteinExistence type="predicted"/>
<organism evidence="2 3">
    <name type="scientific">Cephalotus follicularis</name>
    <name type="common">Albany pitcher plant</name>
    <dbReference type="NCBI Taxonomy" id="3775"/>
    <lineage>
        <taxon>Eukaryota</taxon>
        <taxon>Viridiplantae</taxon>
        <taxon>Streptophyta</taxon>
        <taxon>Embryophyta</taxon>
        <taxon>Tracheophyta</taxon>
        <taxon>Spermatophyta</taxon>
        <taxon>Magnoliopsida</taxon>
        <taxon>eudicotyledons</taxon>
        <taxon>Gunneridae</taxon>
        <taxon>Pentapetalae</taxon>
        <taxon>rosids</taxon>
        <taxon>fabids</taxon>
        <taxon>Oxalidales</taxon>
        <taxon>Cephalotaceae</taxon>
        <taxon>Cephalotus</taxon>
    </lineage>
</organism>